<evidence type="ECO:0000256" key="1">
    <source>
        <dbReference type="ARBA" id="ARBA00022730"/>
    </source>
</evidence>
<dbReference type="GO" id="GO:0006412">
    <property type="term" value="P:translation"/>
    <property type="evidence" value="ECO:0007669"/>
    <property type="project" value="UniProtKB-UniRule"/>
</dbReference>
<name>A0A1M5JQ14_9GAMM</name>
<keyword evidence="3 5" id="KW-0689">Ribosomal protein</keyword>
<keyword evidence="4 5" id="KW-0687">Ribonucleoprotein</keyword>
<evidence type="ECO:0000256" key="4">
    <source>
        <dbReference type="ARBA" id="ARBA00023274"/>
    </source>
</evidence>
<dbReference type="PANTHER" id="PTHR33284:SF1">
    <property type="entry name" value="RIBOSOMAL PROTEIN L25_GLN-TRNA SYNTHETASE, ANTI-CODON-BINDING DOMAIN-CONTAINING PROTEIN"/>
    <property type="match status" value="1"/>
</dbReference>
<dbReference type="Pfam" id="PF14693">
    <property type="entry name" value="Ribosomal_TL5_C"/>
    <property type="match status" value="1"/>
</dbReference>
<feature type="compositionally biased region" description="Low complexity" evidence="6">
    <location>
        <begin position="199"/>
        <end position="211"/>
    </location>
</feature>
<evidence type="ECO:0000259" key="7">
    <source>
        <dbReference type="Pfam" id="PF01386"/>
    </source>
</evidence>
<dbReference type="InterPro" id="IPR020930">
    <property type="entry name" value="Ribosomal_uL5_bac-type"/>
</dbReference>
<dbReference type="InterPro" id="IPR020057">
    <property type="entry name" value="Ribosomal_bL25_b-dom"/>
</dbReference>
<dbReference type="CDD" id="cd00495">
    <property type="entry name" value="Ribosomal_L25_TL5_CTC"/>
    <property type="match status" value="1"/>
</dbReference>
<comment type="function">
    <text evidence="5">This is one of the proteins that binds to the 5S RNA in the ribosome where it forms part of the central protuberance.</text>
</comment>
<evidence type="ECO:0000256" key="3">
    <source>
        <dbReference type="ARBA" id="ARBA00022980"/>
    </source>
</evidence>
<feature type="region of interest" description="Disordered" evidence="6">
    <location>
        <begin position="198"/>
        <end position="232"/>
    </location>
</feature>
<dbReference type="PANTHER" id="PTHR33284">
    <property type="entry name" value="RIBOSOMAL PROTEIN L25/GLN-TRNA SYNTHETASE, ANTI-CODON-BINDING DOMAIN-CONTAINING PROTEIN"/>
    <property type="match status" value="1"/>
</dbReference>
<dbReference type="InterPro" id="IPR037121">
    <property type="entry name" value="Ribosomal_bL25_C"/>
</dbReference>
<reference evidence="9 10" key="1">
    <citation type="submission" date="2016-11" db="EMBL/GenBank/DDBJ databases">
        <authorList>
            <person name="Jaros S."/>
            <person name="Januszkiewicz K."/>
            <person name="Wedrychowicz H."/>
        </authorList>
    </citation>
    <scope>NUCLEOTIDE SEQUENCE [LARGE SCALE GENOMIC DNA]</scope>
    <source>
        <strain evidence="9 10">CGMCC 1.7049</strain>
    </source>
</reference>
<dbReference type="AlphaFoldDB" id="A0A1M5JQ14"/>
<evidence type="ECO:0000313" key="10">
    <source>
        <dbReference type="Proteomes" id="UP000199758"/>
    </source>
</evidence>
<accession>A0A1M5JQ14</accession>
<feature type="domain" description="Large ribosomal subunit protein bL25 L25" evidence="7">
    <location>
        <begin position="7"/>
        <end position="94"/>
    </location>
</feature>
<evidence type="ECO:0000313" key="9">
    <source>
        <dbReference type="EMBL" id="SHG42657.1"/>
    </source>
</evidence>
<evidence type="ECO:0000256" key="6">
    <source>
        <dbReference type="SAM" id="MobiDB-lite"/>
    </source>
</evidence>
<dbReference type="GO" id="GO:0003735">
    <property type="term" value="F:structural constituent of ribosome"/>
    <property type="evidence" value="ECO:0007669"/>
    <property type="project" value="InterPro"/>
</dbReference>
<dbReference type="InterPro" id="IPR020055">
    <property type="entry name" value="Ribosomal_bL25_short"/>
</dbReference>
<protein>
    <recommendedName>
        <fullName evidence="5">Large ribosomal subunit protein bL25</fullName>
    </recommendedName>
    <alternativeName>
        <fullName evidence="5">General stress protein CTC</fullName>
    </alternativeName>
</protein>
<dbReference type="Pfam" id="PF01386">
    <property type="entry name" value="Ribosomal_L25p"/>
    <property type="match status" value="1"/>
</dbReference>
<dbReference type="InterPro" id="IPR001021">
    <property type="entry name" value="Ribosomal_bL25_long"/>
</dbReference>
<dbReference type="HAMAP" id="MF_01334">
    <property type="entry name" value="Ribosomal_bL25_CTC"/>
    <property type="match status" value="1"/>
</dbReference>
<evidence type="ECO:0000256" key="2">
    <source>
        <dbReference type="ARBA" id="ARBA00022884"/>
    </source>
</evidence>
<keyword evidence="1 5" id="KW-0699">rRNA-binding</keyword>
<dbReference type="Gene3D" id="2.170.120.20">
    <property type="entry name" value="Ribosomal protein L25, beta domain"/>
    <property type="match status" value="1"/>
</dbReference>
<dbReference type="InterPro" id="IPR029751">
    <property type="entry name" value="Ribosomal_L25_dom"/>
</dbReference>
<keyword evidence="2 5" id="KW-0694">RNA-binding</keyword>
<dbReference type="InterPro" id="IPR020056">
    <property type="entry name" value="Rbsml_bL25/Gln-tRNA_synth_N"/>
</dbReference>
<dbReference type="GO" id="GO:0022625">
    <property type="term" value="C:cytosolic large ribosomal subunit"/>
    <property type="evidence" value="ECO:0007669"/>
    <property type="project" value="TreeGrafter"/>
</dbReference>
<sequence length="232" mass="25097">MKQKFTIEAEPRTEQGTGASRRLRHAGRVPAIVYGGKSEPKMISVNHNELWKHLKHEAFYSAILTLKIGEESEQVVLKDLHRHPVREAVLHMDLQRVLADVALRIRVPLHFKGADVAPGVKTGGGMVEHLLNDVEIEALPANLPEYFEIDVSGLNLNESIHLSQIALPAGVELVELKHGNDQAVVAIHLPRAIEEEPAAEAAEVPATAQKAADAKGGKAAPAAKPAAPAKKK</sequence>
<comment type="subunit">
    <text evidence="5">Part of the 50S ribosomal subunit; part of the 5S rRNA/L5/L18/L25 subcomplex. Contacts the 5S rRNA. Binds to the 5S rRNA independently of L5 and L18.</text>
</comment>
<dbReference type="EMBL" id="FQWZ01000001">
    <property type="protein sequence ID" value="SHG42657.1"/>
    <property type="molecule type" value="Genomic_DNA"/>
</dbReference>
<dbReference type="NCBIfam" id="TIGR00731">
    <property type="entry name" value="bL25_bact_ctc"/>
    <property type="match status" value="1"/>
</dbReference>
<dbReference type="NCBIfam" id="NF004130">
    <property type="entry name" value="PRK05618.1-5"/>
    <property type="match status" value="1"/>
</dbReference>
<comment type="similarity">
    <text evidence="5">Belongs to the bacterial ribosomal protein bL25 family. CTC subfamily.</text>
</comment>
<dbReference type="NCBIfam" id="NF004612">
    <property type="entry name" value="PRK05943.1"/>
    <property type="match status" value="1"/>
</dbReference>
<feature type="region of interest" description="Disordered" evidence="6">
    <location>
        <begin position="1"/>
        <end position="20"/>
    </location>
</feature>
<dbReference type="OrthoDB" id="9806411at2"/>
<dbReference type="STRING" id="490188.SAMN04488068_0136"/>
<gene>
    <name evidence="5" type="primary">rplY</name>
    <name evidence="5" type="synonym">ctc</name>
    <name evidence="9" type="ORF">SAMN04488068_0136</name>
</gene>
<feature type="compositionally biased region" description="Low complexity" evidence="6">
    <location>
        <begin position="217"/>
        <end position="232"/>
    </location>
</feature>
<dbReference type="Gene3D" id="2.40.240.10">
    <property type="entry name" value="Ribosomal Protein L25, Chain P"/>
    <property type="match status" value="1"/>
</dbReference>
<proteinExistence type="inferred from homology"/>
<keyword evidence="10" id="KW-1185">Reference proteome</keyword>
<feature type="domain" description="Large ribosomal subunit protein bL25 beta" evidence="8">
    <location>
        <begin position="103"/>
        <end position="191"/>
    </location>
</feature>
<feature type="compositionally biased region" description="Basic and acidic residues" evidence="6">
    <location>
        <begin position="1"/>
        <end position="13"/>
    </location>
</feature>
<evidence type="ECO:0000259" key="8">
    <source>
        <dbReference type="Pfam" id="PF14693"/>
    </source>
</evidence>
<dbReference type="NCBIfam" id="NF004128">
    <property type="entry name" value="PRK05618.1-2"/>
    <property type="match status" value="1"/>
</dbReference>
<evidence type="ECO:0000256" key="5">
    <source>
        <dbReference type="HAMAP-Rule" id="MF_01334"/>
    </source>
</evidence>
<dbReference type="GO" id="GO:0008097">
    <property type="term" value="F:5S rRNA binding"/>
    <property type="evidence" value="ECO:0007669"/>
    <property type="project" value="InterPro"/>
</dbReference>
<dbReference type="SUPFAM" id="SSF50715">
    <property type="entry name" value="Ribosomal protein L25-like"/>
    <property type="match status" value="1"/>
</dbReference>
<dbReference type="HAMAP" id="MF_01336">
    <property type="entry name" value="Ribosomal_bL25"/>
    <property type="match status" value="1"/>
</dbReference>
<organism evidence="9 10">
    <name type="scientific">Hydrocarboniphaga daqingensis</name>
    <dbReference type="NCBI Taxonomy" id="490188"/>
    <lineage>
        <taxon>Bacteria</taxon>
        <taxon>Pseudomonadati</taxon>
        <taxon>Pseudomonadota</taxon>
        <taxon>Gammaproteobacteria</taxon>
        <taxon>Nevskiales</taxon>
        <taxon>Nevskiaceae</taxon>
        <taxon>Hydrocarboniphaga</taxon>
    </lineage>
</organism>
<dbReference type="Proteomes" id="UP000199758">
    <property type="component" value="Unassembled WGS sequence"/>
</dbReference>
<dbReference type="InterPro" id="IPR011035">
    <property type="entry name" value="Ribosomal_bL25/Gln-tRNA_synth"/>
</dbReference>
<dbReference type="RefSeq" id="WP_072892707.1">
    <property type="nucleotide sequence ID" value="NZ_FQWZ01000001.1"/>
</dbReference>